<evidence type="ECO:0000313" key="3">
    <source>
        <dbReference type="Proteomes" id="UP001190700"/>
    </source>
</evidence>
<dbReference type="AlphaFoldDB" id="A0AAE0GDD3"/>
<dbReference type="EMBL" id="LGRX02006865">
    <property type="protein sequence ID" value="KAK3275968.1"/>
    <property type="molecule type" value="Genomic_DNA"/>
</dbReference>
<dbReference type="Proteomes" id="UP001190700">
    <property type="component" value="Unassembled WGS sequence"/>
</dbReference>
<keyword evidence="3" id="KW-1185">Reference proteome</keyword>
<proteinExistence type="predicted"/>
<name>A0AAE0GDD3_9CHLO</name>
<evidence type="ECO:0000256" key="1">
    <source>
        <dbReference type="SAM" id="MobiDB-lite"/>
    </source>
</evidence>
<gene>
    <name evidence="2" type="ORF">CYMTET_15936</name>
</gene>
<protein>
    <submittedName>
        <fullName evidence="2">Uncharacterized protein</fullName>
    </submittedName>
</protein>
<feature type="region of interest" description="Disordered" evidence="1">
    <location>
        <begin position="1"/>
        <end position="86"/>
    </location>
</feature>
<comment type="caution">
    <text evidence="2">The sequence shown here is derived from an EMBL/GenBank/DDBJ whole genome shotgun (WGS) entry which is preliminary data.</text>
</comment>
<sequence length="86" mass="9107">MVSTPTARMRQGDGASYHTAPRKNDGLLYNEQVGPIPQDPVGPIWGNQQTPATPDIDVPQVPTEASEGGDAEGDTHLLLEDPLCGN</sequence>
<accession>A0AAE0GDD3</accession>
<evidence type="ECO:0000313" key="2">
    <source>
        <dbReference type="EMBL" id="KAK3275968.1"/>
    </source>
</evidence>
<organism evidence="2 3">
    <name type="scientific">Cymbomonas tetramitiformis</name>
    <dbReference type="NCBI Taxonomy" id="36881"/>
    <lineage>
        <taxon>Eukaryota</taxon>
        <taxon>Viridiplantae</taxon>
        <taxon>Chlorophyta</taxon>
        <taxon>Pyramimonadophyceae</taxon>
        <taxon>Pyramimonadales</taxon>
        <taxon>Pyramimonadaceae</taxon>
        <taxon>Cymbomonas</taxon>
    </lineage>
</organism>
<reference evidence="2 3" key="1">
    <citation type="journal article" date="2015" name="Genome Biol. Evol.">
        <title>Comparative Genomics of a Bacterivorous Green Alga Reveals Evolutionary Causalities and Consequences of Phago-Mixotrophic Mode of Nutrition.</title>
        <authorList>
            <person name="Burns J.A."/>
            <person name="Paasch A."/>
            <person name="Narechania A."/>
            <person name="Kim E."/>
        </authorList>
    </citation>
    <scope>NUCLEOTIDE SEQUENCE [LARGE SCALE GENOMIC DNA]</scope>
    <source>
        <strain evidence="2 3">PLY_AMNH</strain>
    </source>
</reference>